<dbReference type="AlphaFoldDB" id="A0AA88R9E6"/>
<dbReference type="Proteomes" id="UP001187471">
    <property type="component" value="Unassembled WGS sequence"/>
</dbReference>
<sequence>MDAGIVGVLIEVDVAQQLLEADLVVREANVAKFEFGSRAVARRCVHARPEKRPTMTEVLVRLECALTLQEMGYASLGEGTLIFTGRADQKQEDSDSEEILSQKS</sequence>
<name>A0AA88R9E6_9ASTE</name>
<comment type="caution">
    <text evidence="1">The sequence shown here is derived from an EMBL/GenBank/DDBJ whole genome shotgun (WGS) entry which is preliminary data.</text>
</comment>
<accession>A0AA88R9E6</accession>
<keyword evidence="2" id="KW-1185">Reference proteome</keyword>
<proteinExistence type="predicted"/>
<gene>
    <name evidence="1" type="ORF">RJ640_013738</name>
</gene>
<reference evidence="1" key="1">
    <citation type="submission" date="2022-12" db="EMBL/GenBank/DDBJ databases">
        <title>Draft genome assemblies for two species of Escallonia (Escalloniales).</title>
        <authorList>
            <person name="Chanderbali A."/>
            <person name="Dervinis C."/>
            <person name="Anghel I."/>
            <person name="Soltis D."/>
            <person name="Soltis P."/>
            <person name="Zapata F."/>
        </authorList>
    </citation>
    <scope>NUCLEOTIDE SEQUENCE</scope>
    <source>
        <strain evidence="1">UCBG92.1500</strain>
        <tissue evidence="1">Leaf</tissue>
    </source>
</reference>
<protein>
    <submittedName>
        <fullName evidence="1">Uncharacterized protein</fullName>
    </submittedName>
</protein>
<dbReference type="EMBL" id="JAVXUO010001958">
    <property type="protein sequence ID" value="KAK2977720.1"/>
    <property type="molecule type" value="Genomic_DNA"/>
</dbReference>
<organism evidence="1 2">
    <name type="scientific">Escallonia rubra</name>
    <dbReference type="NCBI Taxonomy" id="112253"/>
    <lineage>
        <taxon>Eukaryota</taxon>
        <taxon>Viridiplantae</taxon>
        <taxon>Streptophyta</taxon>
        <taxon>Embryophyta</taxon>
        <taxon>Tracheophyta</taxon>
        <taxon>Spermatophyta</taxon>
        <taxon>Magnoliopsida</taxon>
        <taxon>eudicotyledons</taxon>
        <taxon>Gunneridae</taxon>
        <taxon>Pentapetalae</taxon>
        <taxon>asterids</taxon>
        <taxon>campanulids</taxon>
        <taxon>Escalloniales</taxon>
        <taxon>Escalloniaceae</taxon>
        <taxon>Escallonia</taxon>
    </lineage>
</organism>
<evidence type="ECO:0000313" key="1">
    <source>
        <dbReference type="EMBL" id="KAK2977720.1"/>
    </source>
</evidence>
<evidence type="ECO:0000313" key="2">
    <source>
        <dbReference type="Proteomes" id="UP001187471"/>
    </source>
</evidence>